<gene>
    <name evidence="3" type="primary">SPACA6</name>
</gene>
<evidence type="ECO:0000313" key="2">
    <source>
        <dbReference type="Proteomes" id="UP001652641"/>
    </source>
</evidence>
<reference evidence="2" key="1">
    <citation type="submission" date="2025-05" db="UniProtKB">
        <authorList>
            <consortium name="RefSeq"/>
        </authorList>
    </citation>
    <scope>NUCLEOTIDE SEQUENCE [LARGE SCALE GENOMIC DNA]</scope>
</reference>
<dbReference type="GeneID" id="112931214"/>
<feature type="region of interest" description="Disordered" evidence="1">
    <location>
        <begin position="254"/>
        <end position="274"/>
    </location>
</feature>
<evidence type="ECO:0000256" key="1">
    <source>
        <dbReference type="SAM" id="MobiDB-lite"/>
    </source>
</evidence>
<feature type="compositionally biased region" description="Polar residues" evidence="1">
    <location>
        <begin position="220"/>
        <end position="239"/>
    </location>
</feature>
<dbReference type="PANTHER" id="PTHR37366">
    <property type="entry name" value="SPERM ACROSOME MEMBRANE-ASSOCIATED PROTEIN 6"/>
    <property type="match status" value="1"/>
</dbReference>
<proteinExistence type="predicted"/>
<feature type="region of interest" description="Disordered" evidence="1">
    <location>
        <begin position="219"/>
        <end position="239"/>
    </location>
</feature>
<dbReference type="Proteomes" id="UP001652641">
    <property type="component" value="Chromosome 1"/>
</dbReference>
<accession>A0ABM5AHZ9</accession>
<sequence length="274" mass="30410">MALLAQGSTVPSALVALMVFRGPTWACLFCFTSYEDRVRICQIFAGVEGPELEKCQKAFITAFRGLLDIEINDHERNHLHDAFTQMTHTLQEMAMAQGSFKVAFPNAAKKMQEVIKKLKEVEACIPPCGVQEASRSFRCRGCYSHVCELSLDCPVRDLTVTRGQQAKFSCSVNFSLPQEEITYSWKFAGGARASRRSGRRTSPTSETSCRPEETWCGSGRCSSSTAGPTAARSRTTSSPWRGSISFLTVRPRVGRPSCRSPFGKCWTGRPGRRR</sequence>
<dbReference type="RefSeq" id="XP_072614411.1">
    <property type="nucleotide sequence ID" value="XM_072758310.1"/>
</dbReference>
<reference evidence="3" key="2">
    <citation type="submission" date="2025-08" db="UniProtKB">
        <authorList>
            <consortium name="RefSeq"/>
        </authorList>
    </citation>
    <scope>IDENTIFICATION</scope>
    <source>
        <tissue evidence="3">Cell line</tissue>
    </source>
</reference>
<name>A0ABM5AHZ9_VULVU</name>
<dbReference type="InterPro" id="IPR034549">
    <property type="entry name" value="SPACA6"/>
</dbReference>
<protein>
    <submittedName>
        <fullName evidence="3">Sperm acrosome membrane-associated protein 6 isoform X3</fullName>
    </submittedName>
</protein>
<dbReference type="PANTHER" id="PTHR37366:SF1">
    <property type="entry name" value="SPERM ACROSOME MEMBRANE-ASSOCIATED PROTEIN 6"/>
    <property type="match status" value="1"/>
</dbReference>
<keyword evidence="2" id="KW-1185">Reference proteome</keyword>
<organism evidence="2 3">
    <name type="scientific">Vulpes vulpes</name>
    <name type="common">Red fox</name>
    <dbReference type="NCBI Taxonomy" id="9627"/>
    <lineage>
        <taxon>Eukaryota</taxon>
        <taxon>Metazoa</taxon>
        <taxon>Chordata</taxon>
        <taxon>Craniata</taxon>
        <taxon>Vertebrata</taxon>
        <taxon>Euteleostomi</taxon>
        <taxon>Mammalia</taxon>
        <taxon>Eutheria</taxon>
        <taxon>Laurasiatheria</taxon>
        <taxon>Carnivora</taxon>
        <taxon>Caniformia</taxon>
        <taxon>Canidae</taxon>
        <taxon>Vulpes</taxon>
    </lineage>
</organism>
<evidence type="ECO:0000313" key="3">
    <source>
        <dbReference type="RefSeq" id="XP_072614411.1"/>
    </source>
</evidence>